<evidence type="ECO:0000259" key="1">
    <source>
        <dbReference type="PROSITE" id="PS50878"/>
    </source>
</evidence>
<dbReference type="CDD" id="cd01650">
    <property type="entry name" value="RT_nLTR_like"/>
    <property type="match status" value="1"/>
</dbReference>
<dbReference type="InterPro" id="IPR026960">
    <property type="entry name" value="RVT-Znf"/>
</dbReference>
<keyword evidence="3" id="KW-1185">Reference proteome</keyword>
<evidence type="ECO:0000313" key="3">
    <source>
        <dbReference type="Proteomes" id="UP000242715"/>
    </source>
</evidence>
<dbReference type="EMBL" id="DF973671">
    <property type="protein sequence ID" value="GAU37423.1"/>
    <property type="molecule type" value="Genomic_DNA"/>
</dbReference>
<dbReference type="OrthoDB" id="10056483at2759"/>
<dbReference type="PANTHER" id="PTHR33116:SF78">
    <property type="entry name" value="OS12G0587133 PROTEIN"/>
    <property type="match status" value="1"/>
</dbReference>
<dbReference type="PANTHER" id="PTHR33116">
    <property type="entry name" value="REVERSE TRANSCRIPTASE ZINC-BINDING DOMAIN-CONTAINING PROTEIN-RELATED-RELATED"/>
    <property type="match status" value="1"/>
</dbReference>
<evidence type="ECO:0000313" key="2">
    <source>
        <dbReference type="EMBL" id="GAU37423.1"/>
    </source>
</evidence>
<dbReference type="AlphaFoldDB" id="A0A2Z6N5V1"/>
<feature type="domain" description="Reverse transcriptase" evidence="1">
    <location>
        <begin position="13"/>
        <end position="296"/>
    </location>
</feature>
<dbReference type="InterPro" id="IPR000477">
    <property type="entry name" value="RT_dom"/>
</dbReference>
<dbReference type="Pfam" id="PF13966">
    <property type="entry name" value="zf-RVT"/>
    <property type="match status" value="1"/>
</dbReference>
<name>A0A2Z6N5V1_TRISU</name>
<reference evidence="3" key="1">
    <citation type="journal article" date="2017" name="Front. Plant Sci.">
        <title>Climate Clever Clovers: New Paradigm to Reduce the Environmental Footprint of Ruminants by Breeding Low Methanogenic Forages Utilizing Haplotype Variation.</title>
        <authorList>
            <person name="Kaur P."/>
            <person name="Appels R."/>
            <person name="Bayer P.E."/>
            <person name="Keeble-Gagnere G."/>
            <person name="Wang J."/>
            <person name="Hirakawa H."/>
            <person name="Shirasawa K."/>
            <person name="Vercoe P."/>
            <person name="Stefanova K."/>
            <person name="Durmic Z."/>
            <person name="Nichols P."/>
            <person name="Revell C."/>
            <person name="Isobe S.N."/>
            <person name="Edwards D."/>
            <person name="Erskine W."/>
        </authorList>
    </citation>
    <scope>NUCLEOTIDE SEQUENCE [LARGE SCALE GENOMIC DNA]</scope>
    <source>
        <strain evidence="3">cv. Daliak</strain>
    </source>
</reference>
<proteinExistence type="predicted"/>
<dbReference type="Proteomes" id="UP000242715">
    <property type="component" value="Unassembled WGS sequence"/>
</dbReference>
<protein>
    <recommendedName>
        <fullName evidence="1">Reverse transcriptase domain-containing protein</fullName>
    </recommendedName>
</protein>
<sequence length="635" mass="72784">MSGAGRFQDLFYQFHANECIPNCLMSYFLTLVPKIKSPQGLGDFRPISLLGCLYKILAKVLAAPLALVIETLIPKTQTAFLKGRQLVEGIVVVNEVIDYSKKTSKECVILNVDFEKAYDLVDWGFLDHMLLRFGFCVKWRAWMRACVCAGNMSILVNGSPTEEISIKRGLKQGDPPAPLLFLLVAEDLGSLMRRAVELNRFKPFLVGREGVSVSILQYADDTLCIGETTGLMYLMSSLIWRRTFLFAAEDILRSNTLDYRVGANPRKLSTWEPMLNTIKGRLGAWGSKYVTLGGRIVLSNAVLNAIPIFYLSFLKMPGKVWKEVVKIQRTFLWGDLSNKNRMCWVKWEDVCKPKEKAGLGIRDLIIVNISLLAKWRWKLLPPDSDVWKEVVVARYGQGILGKGNLGVSIVHRLASSWWKGICNLDKDTNWFSEAVEKKVGDRNFTNFWTDIWVGNQSLQQRFPRIYGNSNQKESTIAGVGRRDENMWRWVFNWRRNFFAWEEPIKTEFLELIQQFVPSESQDIWLWRQNTESGFSVKDCYVMLQQKFSVRRVMDPIDEFAFTYLWKGGAPSKVCAFSWQMLLDRIQTKDNLRKRGDFTTAANKLCLMRFSGGKHSSFVSLLFVFVASVVSYNEMA</sequence>
<accession>A0A2Z6N5V1</accession>
<dbReference type="Pfam" id="PF00078">
    <property type="entry name" value="RVT_1"/>
    <property type="match status" value="1"/>
</dbReference>
<dbReference type="PROSITE" id="PS50878">
    <property type="entry name" value="RT_POL"/>
    <property type="match status" value="1"/>
</dbReference>
<organism evidence="2 3">
    <name type="scientific">Trifolium subterraneum</name>
    <name type="common">Subterranean clover</name>
    <dbReference type="NCBI Taxonomy" id="3900"/>
    <lineage>
        <taxon>Eukaryota</taxon>
        <taxon>Viridiplantae</taxon>
        <taxon>Streptophyta</taxon>
        <taxon>Embryophyta</taxon>
        <taxon>Tracheophyta</taxon>
        <taxon>Spermatophyta</taxon>
        <taxon>Magnoliopsida</taxon>
        <taxon>eudicotyledons</taxon>
        <taxon>Gunneridae</taxon>
        <taxon>Pentapetalae</taxon>
        <taxon>rosids</taxon>
        <taxon>fabids</taxon>
        <taxon>Fabales</taxon>
        <taxon>Fabaceae</taxon>
        <taxon>Papilionoideae</taxon>
        <taxon>50 kb inversion clade</taxon>
        <taxon>NPAAA clade</taxon>
        <taxon>Hologalegina</taxon>
        <taxon>IRL clade</taxon>
        <taxon>Trifolieae</taxon>
        <taxon>Trifolium</taxon>
    </lineage>
</organism>
<gene>
    <name evidence="2" type="ORF">TSUD_395420</name>
</gene>